<evidence type="ECO:0000256" key="10">
    <source>
        <dbReference type="ARBA" id="ARBA00023004"/>
    </source>
</evidence>
<protein>
    <recommendedName>
        <fullName evidence="16">Cytochrome ubiquinol oxidase subunit I</fullName>
    </recommendedName>
</protein>
<evidence type="ECO:0000256" key="8">
    <source>
        <dbReference type="ARBA" id="ARBA00022982"/>
    </source>
</evidence>
<dbReference type="Pfam" id="PF01654">
    <property type="entry name" value="Cyt_bd_oxida_I"/>
    <property type="match status" value="1"/>
</dbReference>
<feature type="region of interest" description="Disordered" evidence="12">
    <location>
        <begin position="41"/>
        <end position="61"/>
    </location>
</feature>
<evidence type="ECO:0000256" key="3">
    <source>
        <dbReference type="ARBA" id="ARBA00022448"/>
    </source>
</evidence>
<evidence type="ECO:0000256" key="11">
    <source>
        <dbReference type="ARBA" id="ARBA00023136"/>
    </source>
</evidence>
<feature type="transmembrane region" description="Helical" evidence="13">
    <location>
        <begin position="222"/>
        <end position="242"/>
    </location>
</feature>
<keyword evidence="7" id="KW-0479">Metal-binding</keyword>
<comment type="similarity">
    <text evidence="2">Belongs to the cytochrome ubiquinol oxidase subunit 1 family.</text>
</comment>
<evidence type="ECO:0000256" key="12">
    <source>
        <dbReference type="SAM" id="MobiDB-lite"/>
    </source>
</evidence>
<accession>A0AA86T9Q0</accession>
<dbReference type="KEGG" id="nti:DNFV4_03343"/>
<keyword evidence="6 13" id="KW-0812">Transmembrane</keyword>
<feature type="transmembrane region" description="Helical" evidence="13">
    <location>
        <begin position="592"/>
        <end position="622"/>
    </location>
</feature>
<evidence type="ECO:0000313" key="15">
    <source>
        <dbReference type="Proteomes" id="UP001179121"/>
    </source>
</evidence>
<dbReference type="RefSeq" id="WP_289269676.1">
    <property type="nucleotide sequence ID" value="NZ_OX365700.1"/>
</dbReference>
<dbReference type="GO" id="GO:0019646">
    <property type="term" value="P:aerobic electron transport chain"/>
    <property type="evidence" value="ECO:0007669"/>
    <property type="project" value="InterPro"/>
</dbReference>
<keyword evidence="3" id="KW-0813">Transport</keyword>
<dbReference type="Proteomes" id="UP001179121">
    <property type="component" value="Chromosome"/>
</dbReference>
<sequence length="649" mass="72309">MGSVGRKKILSIMALSVMVGLLLLPIISSIPALAGGGGPAAGGPPPEVAAAKKDGDKKEEAKVEKGRDVYYKIEGIVSGAPAPKTTDGEKDYPRYNFESRVLIWFANQQHLYYGSFVLAVPIFCMIIEFVGVVSKDKAMGKKYDQLAYDFIKISLTAYSLTAILGGILIFTFLTLYPSFFGYLSSIFRPVMHIYALMFVAESGTLYIYYYGWDKMKTGFLKWIHLSMSVILNVIGTVLMFLANSWIGFMMSPAGVDEQGRFLGNIWHVLHTALWNPLNVHRILGNMAFGGGVVAAYAAYRFLSSKTDEDRAHYDWMGYVAMAIGVAFLIPLPFAGYWLMREVYAYRQQMGITLMGGLLAWLFIIQATMIGILFLSTNYYLWQALGRMRGAEKYFRYIKYLVFLLIVGFTVFITPHTMVMTPAELKAMGGQQHPVLGNYGVMSAKNGGINVIITTTVLSFIWYQRGNKVSTVSWSKFGNIFMGVFFFFAYFNIVWLAVYGYYIPANVRVGLSVPQVATTLSCLFMMGGLNLVMLKGAKQMGEVEWGKISARSQYALIMLATAFTWMMGLMGYIRSSVRLFWHVNEIMRDNSPWAYTHTVGFGANMISFNVLFFWISILFVFWVGSLTKKAAPVEAKAPAPGGAPQPVGGH</sequence>
<feature type="transmembrane region" description="Helical" evidence="13">
    <location>
        <begin position="111"/>
        <end position="134"/>
    </location>
</feature>
<name>A0AA86T9Q0_9BACT</name>
<evidence type="ECO:0000256" key="5">
    <source>
        <dbReference type="ARBA" id="ARBA00022617"/>
    </source>
</evidence>
<feature type="compositionally biased region" description="Basic and acidic residues" evidence="12">
    <location>
        <begin position="50"/>
        <end position="61"/>
    </location>
</feature>
<evidence type="ECO:0000256" key="1">
    <source>
        <dbReference type="ARBA" id="ARBA00004651"/>
    </source>
</evidence>
<evidence type="ECO:0000256" key="13">
    <source>
        <dbReference type="SAM" id="Phobius"/>
    </source>
</evidence>
<feature type="transmembrane region" description="Helical" evidence="13">
    <location>
        <begin position="514"/>
        <end position="533"/>
    </location>
</feature>
<keyword evidence="15" id="KW-1185">Reference proteome</keyword>
<keyword evidence="5" id="KW-0349">Heme</keyword>
<comment type="subcellular location">
    <subcellularLocation>
        <location evidence="1">Cell membrane</location>
        <topology evidence="1">Multi-pass membrane protein</topology>
    </subcellularLocation>
</comment>
<feature type="transmembrane region" description="Helical" evidence="13">
    <location>
        <begin position="396"/>
        <end position="418"/>
    </location>
</feature>
<keyword evidence="9 13" id="KW-1133">Transmembrane helix</keyword>
<feature type="transmembrane region" description="Helical" evidence="13">
    <location>
        <begin position="12"/>
        <end position="34"/>
    </location>
</feature>
<feature type="transmembrane region" description="Helical" evidence="13">
    <location>
        <begin position="553"/>
        <end position="572"/>
    </location>
</feature>
<evidence type="ECO:0008006" key="16">
    <source>
        <dbReference type="Google" id="ProtNLM"/>
    </source>
</evidence>
<feature type="transmembrane region" description="Helical" evidence="13">
    <location>
        <begin position="155"/>
        <end position="179"/>
    </location>
</feature>
<evidence type="ECO:0000256" key="6">
    <source>
        <dbReference type="ARBA" id="ARBA00022692"/>
    </source>
</evidence>
<gene>
    <name evidence="14" type="ORF">DNFV4_03343</name>
</gene>
<proteinExistence type="inferred from homology"/>
<evidence type="ECO:0000256" key="9">
    <source>
        <dbReference type="ARBA" id="ARBA00022989"/>
    </source>
</evidence>
<dbReference type="InterPro" id="IPR002585">
    <property type="entry name" value="Cyt-d_ubiquinol_oxidase_su_1"/>
</dbReference>
<keyword evidence="11 13" id="KW-0472">Membrane</keyword>
<dbReference type="GO" id="GO:0009055">
    <property type="term" value="F:electron transfer activity"/>
    <property type="evidence" value="ECO:0007669"/>
    <property type="project" value="InterPro"/>
</dbReference>
<feature type="transmembrane region" description="Helical" evidence="13">
    <location>
        <begin position="315"/>
        <end position="339"/>
    </location>
</feature>
<evidence type="ECO:0000256" key="2">
    <source>
        <dbReference type="ARBA" id="ARBA00009819"/>
    </source>
</evidence>
<evidence type="ECO:0000256" key="4">
    <source>
        <dbReference type="ARBA" id="ARBA00022475"/>
    </source>
</evidence>
<dbReference type="GO" id="GO:0005886">
    <property type="term" value="C:plasma membrane"/>
    <property type="evidence" value="ECO:0007669"/>
    <property type="project" value="UniProtKB-SubCell"/>
</dbReference>
<dbReference type="GO" id="GO:0070069">
    <property type="term" value="C:cytochrome complex"/>
    <property type="evidence" value="ECO:0007669"/>
    <property type="project" value="InterPro"/>
</dbReference>
<dbReference type="AlphaFoldDB" id="A0AA86T9Q0"/>
<reference evidence="14" key="1">
    <citation type="submission" date="2022-10" db="EMBL/GenBank/DDBJ databases">
        <authorList>
            <person name="Koch H."/>
        </authorList>
    </citation>
    <scope>NUCLEOTIDE SEQUENCE</scope>
    <source>
        <strain evidence="14">DNF</strain>
    </source>
</reference>
<evidence type="ECO:0000313" key="14">
    <source>
        <dbReference type="EMBL" id="CAI4032913.1"/>
    </source>
</evidence>
<feature type="transmembrane region" description="Helical" evidence="13">
    <location>
        <begin position="191"/>
        <end position="210"/>
    </location>
</feature>
<dbReference type="EMBL" id="OX365700">
    <property type="protein sequence ID" value="CAI4032913.1"/>
    <property type="molecule type" value="Genomic_DNA"/>
</dbReference>
<keyword evidence="10" id="KW-0408">Iron</keyword>
<feature type="transmembrane region" description="Helical" evidence="13">
    <location>
        <begin position="438"/>
        <end position="462"/>
    </location>
</feature>
<evidence type="ECO:0000256" key="7">
    <source>
        <dbReference type="ARBA" id="ARBA00022723"/>
    </source>
</evidence>
<feature type="transmembrane region" description="Helical" evidence="13">
    <location>
        <begin position="282"/>
        <end position="303"/>
    </location>
</feature>
<feature type="transmembrane region" description="Helical" evidence="13">
    <location>
        <begin position="483"/>
        <end position="502"/>
    </location>
</feature>
<dbReference type="GO" id="GO:0046872">
    <property type="term" value="F:metal ion binding"/>
    <property type="evidence" value="ECO:0007669"/>
    <property type="project" value="UniProtKB-KW"/>
</dbReference>
<feature type="transmembrane region" description="Helical" evidence="13">
    <location>
        <begin position="351"/>
        <end position="375"/>
    </location>
</feature>
<keyword evidence="8" id="KW-0249">Electron transport</keyword>
<keyword evidence="4" id="KW-1003">Cell membrane</keyword>
<organism evidence="14 15">
    <name type="scientific">Nitrospira tepida</name>
    <dbReference type="NCBI Taxonomy" id="2973512"/>
    <lineage>
        <taxon>Bacteria</taxon>
        <taxon>Pseudomonadati</taxon>
        <taxon>Nitrospirota</taxon>
        <taxon>Nitrospiria</taxon>
        <taxon>Nitrospirales</taxon>
        <taxon>Nitrospiraceae</taxon>
        <taxon>Nitrospira</taxon>
    </lineage>
</organism>